<dbReference type="Proteomes" id="UP000292702">
    <property type="component" value="Unassembled WGS sequence"/>
</dbReference>
<dbReference type="OrthoDB" id="3269282at2759"/>
<evidence type="ECO:0000256" key="1">
    <source>
        <dbReference type="SAM" id="MobiDB-lite"/>
    </source>
</evidence>
<name>A0A4R0RCI1_9APHY</name>
<sequence>MSATTTTTMTTAALNTMQIIDLNKESDPALLSPTICRVRFDSECVLIPEPSSPSRMPRLLKKSYSLPLWRKKPPSVVAAISTSSSASSSEDQQQQRAASPSASSDDNAPSRFGFSR</sequence>
<proteinExistence type="predicted"/>
<dbReference type="EMBL" id="RWJN01000200">
    <property type="protein sequence ID" value="TCD65082.1"/>
    <property type="molecule type" value="Genomic_DNA"/>
</dbReference>
<feature type="region of interest" description="Disordered" evidence="1">
    <location>
        <begin position="79"/>
        <end position="116"/>
    </location>
</feature>
<reference evidence="2 3" key="1">
    <citation type="submission" date="2018-11" db="EMBL/GenBank/DDBJ databases">
        <title>Genome assembly of Steccherinum ochraceum LE-BIN_3174, the white-rot fungus of the Steccherinaceae family (The Residual Polyporoid clade, Polyporales, Basidiomycota).</title>
        <authorList>
            <person name="Fedorova T.V."/>
            <person name="Glazunova O.A."/>
            <person name="Landesman E.O."/>
            <person name="Moiseenko K.V."/>
            <person name="Psurtseva N.V."/>
            <person name="Savinova O.S."/>
            <person name="Shakhova N.V."/>
            <person name="Tyazhelova T.V."/>
            <person name="Vasina D.V."/>
        </authorList>
    </citation>
    <scope>NUCLEOTIDE SEQUENCE [LARGE SCALE GENOMIC DNA]</scope>
    <source>
        <strain evidence="2 3">LE-BIN_3174</strain>
    </source>
</reference>
<feature type="non-terminal residue" evidence="2">
    <location>
        <position position="116"/>
    </location>
</feature>
<comment type="caution">
    <text evidence="2">The sequence shown here is derived from an EMBL/GenBank/DDBJ whole genome shotgun (WGS) entry which is preliminary data.</text>
</comment>
<dbReference type="AlphaFoldDB" id="A0A4R0RCI1"/>
<evidence type="ECO:0000313" key="2">
    <source>
        <dbReference type="EMBL" id="TCD65082.1"/>
    </source>
</evidence>
<organism evidence="2 3">
    <name type="scientific">Steccherinum ochraceum</name>
    <dbReference type="NCBI Taxonomy" id="92696"/>
    <lineage>
        <taxon>Eukaryota</taxon>
        <taxon>Fungi</taxon>
        <taxon>Dikarya</taxon>
        <taxon>Basidiomycota</taxon>
        <taxon>Agaricomycotina</taxon>
        <taxon>Agaricomycetes</taxon>
        <taxon>Polyporales</taxon>
        <taxon>Steccherinaceae</taxon>
        <taxon>Steccherinum</taxon>
    </lineage>
</organism>
<accession>A0A4R0RCI1</accession>
<protein>
    <submittedName>
        <fullName evidence="2">Uncharacterized protein</fullName>
    </submittedName>
</protein>
<evidence type="ECO:0000313" key="3">
    <source>
        <dbReference type="Proteomes" id="UP000292702"/>
    </source>
</evidence>
<dbReference type="STRING" id="92696.A0A4R0RCI1"/>
<gene>
    <name evidence="2" type="ORF">EIP91_003284</name>
</gene>
<keyword evidence="3" id="KW-1185">Reference proteome</keyword>